<feature type="transmembrane region" description="Helical" evidence="6">
    <location>
        <begin position="129"/>
        <end position="158"/>
    </location>
</feature>
<name>A0A066WP32_TILAU</name>
<dbReference type="SUPFAM" id="SSF103473">
    <property type="entry name" value="MFS general substrate transporter"/>
    <property type="match status" value="1"/>
</dbReference>
<dbReference type="HOGENOM" id="CLU_030884_2_0_1"/>
<feature type="transmembrane region" description="Helical" evidence="6">
    <location>
        <begin position="105"/>
        <end position="123"/>
    </location>
</feature>
<proteinExistence type="predicted"/>
<feature type="transmembrane region" description="Helical" evidence="6">
    <location>
        <begin position="201"/>
        <end position="221"/>
    </location>
</feature>
<keyword evidence="4 6" id="KW-0472">Membrane</keyword>
<evidence type="ECO:0008006" key="9">
    <source>
        <dbReference type="Google" id="ProtNLM"/>
    </source>
</evidence>
<evidence type="ECO:0000256" key="5">
    <source>
        <dbReference type="SAM" id="MobiDB-lite"/>
    </source>
</evidence>
<gene>
    <name evidence="7" type="ORF">K437DRAFT_148006</name>
</gene>
<protein>
    <recommendedName>
        <fullName evidence="9">MFS general substrate transporter</fullName>
    </recommendedName>
</protein>
<dbReference type="GO" id="GO:0016020">
    <property type="term" value="C:membrane"/>
    <property type="evidence" value="ECO:0007669"/>
    <property type="project" value="UniProtKB-SubCell"/>
</dbReference>
<keyword evidence="3 6" id="KW-1133">Transmembrane helix</keyword>
<evidence type="ECO:0000313" key="8">
    <source>
        <dbReference type="Proteomes" id="UP000027361"/>
    </source>
</evidence>
<sequence length="506" mass="54541">MTDNYASSSTSHRQDEHTKDAVSSAPSGSLSPKKPVFYRSTFFQATVLGICSFLAPGLWGGLSLLGAGGSQSTSLVNAANSLTFCLMVVTCLLQPALVRLIGIRYALAFGGAGYSVYAAGLYLNSAYKVTWLIVFGAACCGISAGVFWSTEGAVILAYPERKNQGRYLSYWLAYRVLGQVLGGAINLGLNANNANAGSVSVQTYLVFVILQALAPFAALLLSPPHKVQRTDGSPVFLEVTGSPTSQITELVKCLFRPKILLLLPLIWSGTFSEAVTGTFNATYFSVRSRALGSFLAAILAIIANCLLGAFLDFRRLTINQRAKIAYMLVYGLQGAYWIYAIVVMNNFHNRPEKPTFDWSDSSSDWGRGFGVYLMLQIGFNTCYELAYFIVSGCSDDPEDIIRLTAIIRGVESAGQAVSYGINSTSLRLDAVAGINMGLWVIAIIPAWLVVRKLGITPDGTHIHQYAIYARSEQRKELVDQGLAVAAPDQKGAEVDASDAVRATSRL</sequence>
<dbReference type="OrthoDB" id="196103at2759"/>
<comment type="caution">
    <text evidence="7">The sequence shown here is derived from an EMBL/GenBank/DDBJ whole genome shotgun (WGS) entry which is preliminary data.</text>
</comment>
<reference evidence="7 8" key="1">
    <citation type="submission" date="2014-05" db="EMBL/GenBank/DDBJ databases">
        <title>Draft genome sequence of a rare smut relative, Tilletiaria anomala UBC 951.</title>
        <authorList>
            <consortium name="DOE Joint Genome Institute"/>
            <person name="Toome M."/>
            <person name="Kuo A."/>
            <person name="Henrissat B."/>
            <person name="Lipzen A."/>
            <person name="Tritt A."/>
            <person name="Yoshinaga Y."/>
            <person name="Zane M."/>
            <person name="Barry K."/>
            <person name="Grigoriev I.V."/>
            <person name="Spatafora J.W."/>
            <person name="Aimea M.C."/>
        </authorList>
    </citation>
    <scope>NUCLEOTIDE SEQUENCE [LARGE SCALE GENOMIC DNA]</scope>
    <source>
        <strain evidence="7 8">UBC 951</strain>
    </source>
</reference>
<dbReference type="Gene3D" id="1.20.1250.20">
    <property type="entry name" value="MFS general substrate transporter like domains"/>
    <property type="match status" value="1"/>
</dbReference>
<feature type="transmembrane region" description="Helical" evidence="6">
    <location>
        <begin position="170"/>
        <end position="189"/>
    </location>
</feature>
<dbReference type="OMA" id="ALYLFWV"/>
<keyword evidence="2 6" id="KW-0812">Transmembrane</keyword>
<organism evidence="7 8">
    <name type="scientific">Tilletiaria anomala (strain ATCC 24038 / CBS 436.72 / UBC 951)</name>
    <dbReference type="NCBI Taxonomy" id="1037660"/>
    <lineage>
        <taxon>Eukaryota</taxon>
        <taxon>Fungi</taxon>
        <taxon>Dikarya</taxon>
        <taxon>Basidiomycota</taxon>
        <taxon>Ustilaginomycotina</taxon>
        <taxon>Exobasidiomycetes</taxon>
        <taxon>Georgefischeriales</taxon>
        <taxon>Tilletiariaceae</taxon>
        <taxon>Tilletiaria</taxon>
    </lineage>
</organism>
<dbReference type="Proteomes" id="UP000027361">
    <property type="component" value="Unassembled WGS sequence"/>
</dbReference>
<feature type="transmembrane region" description="Helical" evidence="6">
    <location>
        <begin position="430"/>
        <end position="450"/>
    </location>
</feature>
<keyword evidence="8" id="KW-1185">Reference proteome</keyword>
<dbReference type="InterPro" id="IPR010291">
    <property type="entry name" value="Ion_channel_UNC-93"/>
</dbReference>
<feature type="transmembrane region" description="Helical" evidence="6">
    <location>
        <begin position="325"/>
        <end position="344"/>
    </location>
</feature>
<evidence type="ECO:0000256" key="1">
    <source>
        <dbReference type="ARBA" id="ARBA00004141"/>
    </source>
</evidence>
<feature type="transmembrane region" description="Helical" evidence="6">
    <location>
        <begin position="42"/>
        <end position="62"/>
    </location>
</feature>
<feature type="region of interest" description="Disordered" evidence="5">
    <location>
        <begin position="1"/>
        <end position="31"/>
    </location>
</feature>
<feature type="transmembrane region" description="Helical" evidence="6">
    <location>
        <begin position="259"/>
        <end position="279"/>
    </location>
</feature>
<feature type="transmembrane region" description="Helical" evidence="6">
    <location>
        <begin position="74"/>
        <end position="93"/>
    </location>
</feature>
<feature type="transmembrane region" description="Helical" evidence="6">
    <location>
        <begin position="291"/>
        <end position="313"/>
    </location>
</feature>
<dbReference type="Pfam" id="PF05978">
    <property type="entry name" value="UNC-93"/>
    <property type="match status" value="1"/>
</dbReference>
<feature type="compositionally biased region" description="Polar residues" evidence="5">
    <location>
        <begin position="1"/>
        <end position="11"/>
    </location>
</feature>
<evidence type="ECO:0000313" key="7">
    <source>
        <dbReference type="EMBL" id="KDN52779.1"/>
    </source>
</evidence>
<accession>A0A066WP32</accession>
<evidence type="ECO:0000256" key="2">
    <source>
        <dbReference type="ARBA" id="ARBA00022692"/>
    </source>
</evidence>
<evidence type="ECO:0000256" key="4">
    <source>
        <dbReference type="ARBA" id="ARBA00023136"/>
    </source>
</evidence>
<dbReference type="EMBL" id="JMSN01000006">
    <property type="protein sequence ID" value="KDN52779.1"/>
    <property type="molecule type" value="Genomic_DNA"/>
</dbReference>
<dbReference type="AlphaFoldDB" id="A0A066WP32"/>
<dbReference type="InterPro" id="IPR051617">
    <property type="entry name" value="UNC-93-like_regulator"/>
</dbReference>
<dbReference type="PANTHER" id="PTHR23294">
    <property type="entry name" value="ET TRANSLATION PRODUCT-RELATED"/>
    <property type="match status" value="1"/>
</dbReference>
<comment type="subcellular location">
    <subcellularLocation>
        <location evidence="1">Membrane</location>
        <topology evidence="1">Multi-pass membrane protein</topology>
    </subcellularLocation>
</comment>
<dbReference type="GeneID" id="25261608"/>
<dbReference type="PANTHER" id="PTHR23294:SF19">
    <property type="entry name" value="DUF895 DOMAIN MEMBRANE PROTEIN-RELATED"/>
    <property type="match status" value="1"/>
</dbReference>
<dbReference type="InParanoid" id="A0A066WP32"/>
<dbReference type="InterPro" id="IPR036259">
    <property type="entry name" value="MFS_trans_sf"/>
</dbReference>
<evidence type="ECO:0000256" key="6">
    <source>
        <dbReference type="SAM" id="Phobius"/>
    </source>
</evidence>
<evidence type="ECO:0000256" key="3">
    <source>
        <dbReference type="ARBA" id="ARBA00022989"/>
    </source>
</evidence>
<dbReference type="RefSeq" id="XP_013245618.1">
    <property type="nucleotide sequence ID" value="XM_013390164.1"/>
</dbReference>